<reference evidence="1" key="1">
    <citation type="journal article" date="2023" name="G3 (Bethesda)">
        <title>A reference genome for the long-term kleptoplast-retaining sea slug Elysia crispata morphotype clarki.</title>
        <authorList>
            <person name="Eastman K.E."/>
            <person name="Pendleton A.L."/>
            <person name="Shaikh M.A."/>
            <person name="Suttiyut T."/>
            <person name="Ogas R."/>
            <person name="Tomko P."/>
            <person name="Gavelis G."/>
            <person name="Widhalm J.R."/>
            <person name="Wisecaver J.H."/>
        </authorList>
    </citation>
    <scope>NUCLEOTIDE SEQUENCE</scope>
    <source>
        <strain evidence="1">ECLA1</strain>
    </source>
</reference>
<comment type="caution">
    <text evidence="1">The sequence shown here is derived from an EMBL/GenBank/DDBJ whole genome shotgun (WGS) entry which is preliminary data.</text>
</comment>
<organism evidence="1 2">
    <name type="scientific">Elysia crispata</name>
    <name type="common">lettuce slug</name>
    <dbReference type="NCBI Taxonomy" id="231223"/>
    <lineage>
        <taxon>Eukaryota</taxon>
        <taxon>Metazoa</taxon>
        <taxon>Spiralia</taxon>
        <taxon>Lophotrochozoa</taxon>
        <taxon>Mollusca</taxon>
        <taxon>Gastropoda</taxon>
        <taxon>Heterobranchia</taxon>
        <taxon>Euthyneura</taxon>
        <taxon>Panpulmonata</taxon>
        <taxon>Sacoglossa</taxon>
        <taxon>Placobranchoidea</taxon>
        <taxon>Plakobranchidae</taxon>
        <taxon>Elysia</taxon>
    </lineage>
</organism>
<name>A0AAE1DX46_9GAST</name>
<gene>
    <name evidence="1" type="ORF">RRG08_064483</name>
</gene>
<protein>
    <submittedName>
        <fullName evidence="1">Uncharacterized protein</fullName>
    </submittedName>
</protein>
<evidence type="ECO:0000313" key="2">
    <source>
        <dbReference type="Proteomes" id="UP001283361"/>
    </source>
</evidence>
<keyword evidence="2" id="KW-1185">Reference proteome</keyword>
<proteinExistence type="predicted"/>
<evidence type="ECO:0000313" key="1">
    <source>
        <dbReference type="EMBL" id="KAK3786224.1"/>
    </source>
</evidence>
<sequence length="143" mass="16583">MPETLDLDFGETKPKSNGNLVSSWAARQYIQHVHHETEILICSKNPPQFYERLRYPVLLGSYLLFHVEESNMAKERNNKPCQMLKTRNNQQMCKQLLTCPALRASCEPDKRETTARWAGSSRRSHLLGSSGDLLYCFFFILIF</sequence>
<dbReference type="EMBL" id="JAWDGP010001994">
    <property type="protein sequence ID" value="KAK3786224.1"/>
    <property type="molecule type" value="Genomic_DNA"/>
</dbReference>
<dbReference type="Proteomes" id="UP001283361">
    <property type="component" value="Unassembled WGS sequence"/>
</dbReference>
<accession>A0AAE1DX46</accession>
<dbReference type="AlphaFoldDB" id="A0AAE1DX46"/>